<name>A0ABX0HFU6_9BACT</name>
<evidence type="ECO:0000313" key="2">
    <source>
        <dbReference type="Proteomes" id="UP000649799"/>
    </source>
</evidence>
<gene>
    <name evidence="1" type="ORF">G9Q97_20405</name>
</gene>
<dbReference type="PROSITE" id="PS51257">
    <property type="entry name" value="PROKAR_LIPOPROTEIN"/>
    <property type="match status" value="1"/>
</dbReference>
<evidence type="ECO:0000313" key="1">
    <source>
        <dbReference type="EMBL" id="NHE59178.1"/>
    </source>
</evidence>
<protein>
    <submittedName>
        <fullName evidence="1">Uncharacterized protein</fullName>
    </submittedName>
</protein>
<proteinExistence type="predicted"/>
<comment type="caution">
    <text evidence="1">The sequence shown here is derived from an EMBL/GenBank/DDBJ whole genome shotgun (WGS) entry which is preliminary data.</text>
</comment>
<dbReference type="Proteomes" id="UP000649799">
    <property type="component" value="Unassembled WGS sequence"/>
</dbReference>
<keyword evidence="2" id="KW-1185">Reference proteome</keyword>
<dbReference type="EMBL" id="JAANYN010000011">
    <property type="protein sequence ID" value="NHE59178.1"/>
    <property type="molecule type" value="Genomic_DNA"/>
</dbReference>
<reference evidence="1 2" key="1">
    <citation type="submission" date="2020-03" db="EMBL/GenBank/DDBJ databases">
        <title>Cyclobacterium plantarum sp. nov., a marine bacterium isolated from a coastal-marine wetland.</title>
        <authorList>
            <person name="Sanchez-Porro C."/>
            <person name="Ventosa A."/>
            <person name="Amoozegar M."/>
        </authorList>
    </citation>
    <scope>NUCLEOTIDE SEQUENCE [LARGE SCALE GENOMIC DNA]</scope>
    <source>
        <strain evidence="1 2">GBPx2</strain>
    </source>
</reference>
<accession>A0ABX0HFU6</accession>
<sequence length="81" mass="9134">MKIHLIIIPFILALFSCQPREEGKKIIRQIPESGTLKSREVGLANAALMPYKIVVSADKAEVLDQGKENLFKVYDLPDFSF</sequence>
<dbReference type="RefSeq" id="WP_166150313.1">
    <property type="nucleotide sequence ID" value="NZ_JAANYN010000011.1"/>
</dbReference>
<organism evidence="1 2">
    <name type="scientific">Cyclobacterium plantarum</name>
    <dbReference type="NCBI Taxonomy" id="2716263"/>
    <lineage>
        <taxon>Bacteria</taxon>
        <taxon>Pseudomonadati</taxon>
        <taxon>Bacteroidota</taxon>
        <taxon>Cytophagia</taxon>
        <taxon>Cytophagales</taxon>
        <taxon>Cyclobacteriaceae</taxon>
        <taxon>Cyclobacterium</taxon>
    </lineage>
</organism>